<dbReference type="EMBL" id="JAULSV010000001">
    <property type="protein sequence ID" value="KAK0656030.1"/>
    <property type="molecule type" value="Genomic_DNA"/>
</dbReference>
<accession>A0AA40CY93</accession>
<feature type="region of interest" description="Disordered" evidence="1">
    <location>
        <begin position="113"/>
        <end position="151"/>
    </location>
</feature>
<evidence type="ECO:0000256" key="1">
    <source>
        <dbReference type="SAM" id="MobiDB-lite"/>
    </source>
</evidence>
<reference evidence="2" key="1">
    <citation type="submission" date="2023-06" db="EMBL/GenBank/DDBJ databases">
        <title>Genome-scale phylogeny and comparative genomics of the fungal order Sordariales.</title>
        <authorList>
            <consortium name="Lawrence Berkeley National Laboratory"/>
            <person name="Hensen N."/>
            <person name="Bonometti L."/>
            <person name="Westerberg I."/>
            <person name="Brannstrom I.O."/>
            <person name="Guillou S."/>
            <person name="Cros-Aarteil S."/>
            <person name="Calhoun S."/>
            <person name="Haridas S."/>
            <person name="Kuo A."/>
            <person name="Mondo S."/>
            <person name="Pangilinan J."/>
            <person name="Riley R."/>
            <person name="Labutti K."/>
            <person name="Andreopoulos B."/>
            <person name="Lipzen A."/>
            <person name="Chen C."/>
            <person name="Yanf M."/>
            <person name="Daum C."/>
            <person name="Ng V."/>
            <person name="Clum A."/>
            <person name="Steindorff A."/>
            <person name="Ohm R."/>
            <person name="Martin F."/>
            <person name="Silar P."/>
            <person name="Natvig D."/>
            <person name="Lalanne C."/>
            <person name="Gautier V."/>
            <person name="Ament-Velasquez S.L."/>
            <person name="Kruys A."/>
            <person name="Hutchinson M.I."/>
            <person name="Powell A.J."/>
            <person name="Barry K."/>
            <person name="Miller A.N."/>
            <person name="Grigoriev I.V."/>
            <person name="Debuchy R."/>
            <person name="Gladieux P."/>
            <person name="Thoren M.H."/>
            <person name="Johannesson H."/>
        </authorList>
    </citation>
    <scope>NUCLEOTIDE SEQUENCE</scope>
    <source>
        <strain evidence="2">SMH2532-1</strain>
    </source>
</reference>
<dbReference type="AlphaFoldDB" id="A0AA40CY93"/>
<name>A0AA40CY93_9PEZI</name>
<gene>
    <name evidence="2" type="ORF">B0T16DRAFT_26347</name>
</gene>
<feature type="compositionally biased region" description="Basic residues" evidence="1">
    <location>
        <begin position="26"/>
        <end position="39"/>
    </location>
</feature>
<feature type="compositionally biased region" description="Polar residues" evidence="1">
    <location>
        <begin position="123"/>
        <end position="132"/>
    </location>
</feature>
<evidence type="ECO:0000313" key="2">
    <source>
        <dbReference type="EMBL" id="KAK0656030.1"/>
    </source>
</evidence>
<evidence type="ECO:0000313" key="3">
    <source>
        <dbReference type="Proteomes" id="UP001174936"/>
    </source>
</evidence>
<keyword evidence="3" id="KW-1185">Reference proteome</keyword>
<protein>
    <submittedName>
        <fullName evidence="2">Uncharacterized protein</fullName>
    </submittedName>
</protein>
<sequence>MSQHEEACECVVGSKECTRRPCWATRGRKACKSPRRRPPKASNTGSQHASSGRTERGKPSRQGQMDSVEPLGRLVIDHRDVRAPSPLSSYPRLEHACFGVVTLAFAHPTPAKKRSGWLAANPKAQTDTAATSGQERKEREGKKKKGQRNKKKLLLLESVMSEHRWPSTPQLFISLRGKPRTKLGGTNYNCEAFIFFR</sequence>
<comment type="caution">
    <text evidence="2">The sequence shown here is derived from an EMBL/GenBank/DDBJ whole genome shotgun (WGS) entry which is preliminary data.</text>
</comment>
<proteinExistence type="predicted"/>
<feature type="region of interest" description="Disordered" evidence="1">
    <location>
        <begin position="26"/>
        <end position="67"/>
    </location>
</feature>
<organism evidence="2 3">
    <name type="scientific">Cercophora newfieldiana</name>
    <dbReference type="NCBI Taxonomy" id="92897"/>
    <lineage>
        <taxon>Eukaryota</taxon>
        <taxon>Fungi</taxon>
        <taxon>Dikarya</taxon>
        <taxon>Ascomycota</taxon>
        <taxon>Pezizomycotina</taxon>
        <taxon>Sordariomycetes</taxon>
        <taxon>Sordariomycetidae</taxon>
        <taxon>Sordariales</taxon>
        <taxon>Lasiosphaeriaceae</taxon>
        <taxon>Cercophora</taxon>
    </lineage>
</organism>
<feature type="compositionally biased region" description="Polar residues" evidence="1">
    <location>
        <begin position="41"/>
        <end position="52"/>
    </location>
</feature>
<dbReference type="Proteomes" id="UP001174936">
    <property type="component" value="Unassembled WGS sequence"/>
</dbReference>
<feature type="compositionally biased region" description="Basic residues" evidence="1">
    <location>
        <begin position="142"/>
        <end position="151"/>
    </location>
</feature>